<dbReference type="GO" id="GO:0070822">
    <property type="term" value="C:Sin3-type complex"/>
    <property type="evidence" value="ECO:0007669"/>
    <property type="project" value="TreeGrafter"/>
</dbReference>
<keyword evidence="6" id="KW-0539">Nucleus</keyword>
<feature type="region of interest" description="Disordered" evidence="7">
    <location>
        <begin position="61"/>
        <end position="203"/>
    </location>
</feature>
<dbReference type="InterPro" id="IPR024137">
    <property type="entry name" value="His_deAcase_cplx_SAP130"/>
</dbReference>
<comment type="similarity">
    <text evidence="2">Belongs to the SAP130 family.</text>
</comment>
<name>A0A6A0HHC4_HYAAZ</name>
<reference evidence="9" key="1">
    <citation type="submission" date="2014-08" db="EMBL/GenBank/DDBJ databases">
        <authorList>
            <person name="Murali S."/>
            <person name="Richards S."/>
            <person name="Bandaranaike D."/>
            <person name="Bellair M."/>
            <person name="Blankenburg K."/>
            <person name="Chao H."/>
            <person name="Dinh H."/>
            <person name="Doddapaneni H."/>
            <person name="Dugan-Rocha S."/>
            <person name="Elkadiri S."/>
            <person name="Gnanaolivu R."/>
            <person name="Hughes D."/>
            <person name="Lee S."/>
            <person name="Li M."/>
            <person name="Ming W."/>
            <person name="Munidasa M."/>
            <person name="Muniz J."/>
            <person name="Nguyen L."/>
            <person name="Osuji N."/>
            <person name="Pu L.-L."/>
            <person name="Puazo M."/>
            <person name="Skinner E."/>
            <person name="Qu C."/>
            <person name="Quiroz J."/>
            <person name="Raj R."/>
            <person name="Weissenberger G."/>
            <person name="Xin Y."/>
            <person name="Zou X."/>
            <person name="Han Y."/>
            <person name="Worley K."/>
            <person name="Muzny D."/>
            <person name="Gibbs R."/>
        </authorList>
    </citation>
    <scope>NUCLEOTIDE SEQUENCE</scope>
    <source>
        <strain evidence="9">HAZT.00-mixed</strain>
        <tissue evidence="9">Whole organism</tissue>
    </source>
</reference>
<accession>A0A6A0HHC4</accession>
<protein>
    <recommendedName>
        <fullName evidence="8">Histone deacetylase complex subunit SAP130 C-terminal domain-containing protein</fullName>
    </recommendedName>
</protein>
<evidence type="ECO:0000256" key="3">
    <source>
        <dbReference type="ARBA" id="ARBA00022491"/>
    </source>
</evidence>
<organism evidence="9">
    <name type="scientific">Hyalella azteca</name>
    <name type="common">Amphipod</name>
    <dbReference type="NCBI Taxonomy" id="294128"/>
    <lineage>
        <taxon>Eukaryota</taxon>
        <taxon>Metazoa</taxon>
        <taxon>Ecdysozoa</taxon>
        <taxon>Arthropoda</taxon>
        <taxon>Crustacea</taxon>
        <taxon>Multicrustacea</taxon>
        <taxon>Malacostraca</taxon>
        <taxon>Eumalacostraca</taxon>
        <taxon>Peracarida</taxon>
        <taxon>Amphipoda</taxon>
        <taxon>Senticaudata</taxon>
        <taxon>Talitrida</taxon>
        <taxon>Talitroidea</taxon>
        <taxon>Hyalellidae</taxon>
        <taxon>Hyalella</taxon>
    </lineage>
</organism>
<feature type="domain" description="Histone deacetylase complex subunit SAP130 C-terminal" evidence="8">
    <location>
        <begin position="222"/>
        <end position="416"/>
    </location>
</feature>
<dbReference type="AlphaFoldDB" id="A0A6A0HHC4"/>
<comment type="caution">
    <text evidence="9">The sequence shown here is derived from an EMBL/GenBank/DDBJ whole genome shotgun (WGS) entry which is preliminary data.</text>
</comment>
<dbReference type="PANTHER" id="PTHR13497:SF3">
    <property type="entry name" value="HISTONE DEACETYLASE COMPLEX SUBUNIT SAP130"/>
    <property type="match status" value="1"/>
</dbReference>
<keyword evidence="4" id="KW-0805">Transcription regulation</keyword>
<feature type="compositionally biased region" description="Low complexity" evidence="7">
    <location>
        <begin position="165"/>
        <end position="174"/>
    </location>
</feature>
<dbReference type="PANTHER" id="PTHR13497">
    <property type="entry name" value="HISTONE DEACETYLASE COMPLEX SUBUNIT SAP130"/>
    <property type="match status" value="1"/>
</dbReference>
<dbReference type="EMBL" id="JQDR03000970">
    <property type="protein sequence ID" value="KAA0203717.1"/>
    <property type="molecule type" value="Genomic_DNA"/>
</dbReference>
<dbReference type="InterPro" id="IPR031963">
    <property type="entry name" value="SAP130_C"/>
</dbReference>
<reference evidence="9" key="2">
    <citation type="journal article" date="2018" name="Environ. Sci. Technol.">
        <title>The Toxicogenome of Hyalella azteca: A Model for Sediment Ecotoxicology and Evolutionary Toxicology.</title>
        <authorList>
            <person name="Poynton H.C."/>
            <person name="Hasenbein S."/>
            <person name="Benoit J.B."/>
            <person name="Sepulveda M.S."/>
            <person name="Poelchau M.F."/>
            <person name="Hughes D.S.T."/>
            <person name="Murali S.C."/>
            <person name="Chen S."/>
            <person name="Glastad K.M."/>
            <person name="Goodisman M.A.D."/>
            <person name="Werren J.H."/>
            <person name="Vineis J.H."/>
            <person name="Bowen J.L."/>
            <person name="Friedrich M."/>
            <person name="Jones J."/>
            <person name="Robertson H.M."/>
            <person name="Feyereisen R."/>
            <person name="Mechler-Hickson A."/>
            <person name="Mathers N."/>
            <person name="Lee C.E."/>
            <person name="Colbourne J.K."/>
            <person name="Biales A."/>
            <person name="Johnston J.S."/>
            <person name="Wellborn G.A."/>
            <person name="Rosendale A.J."/>
            <person name="Cridge A.G."/>
            <person name="Munoz-Torres M.C."/>
            <person name="Bain P.A."/>
            <person name="Manny A.R."/>
            <person name="Major K.M."/>
            <person name="Lambert F.N."/>
            <person name="Vulpe C.D."/>
            <person name="Tuck P."/>
            <person name="Blalock B.J."/>
            <person name="Lin Y.Y."/>
            <person name="Smith M.E."/>
            <person name="Ochoa-Acuna H."/>
            <person name="Chen M.M."/>
            <person name="Childers C.P."/>
            <person name="Qu J."/>
            <person name="Dugan S."/>
            <person name="Lee S.L."/>
            <person name="Chao H."/>
            <person name="Dinh H."/>
            <person name="Han Y."/>
            <person name="Doddapaneni H."/>
            <person name="Worley K.C."/>
            <person name="Muzny D.M."/>
            <person name="Gibbs R.A."/>
            <person name="Richards S."/>
        </authorList>
    </citation>
    <scope>NUCLEOTIDE SEQUENCE</scope>
    <source>
        <strain evidence="9">HAZT.00-mixed</strain>
        <tissue evidence="9">Whole organism</tissue>
    </source>
</reference>
<reference evidence="9" key="3">
    <citation type="submission" date="2019-06" db="EMBL/GenBank/DDBJ databases">
        <authorList>
            <person name="Poynton C."/>
            <person name="Hasenbein S."/>
            <person name="Benoit J.B."/>
            <person name="Sepulveda M.S."/>
            <person name="Poelchau M.F."/>
            <person name="Murali S.C."/>
            <person name="Chen S."/>
            <person name="Glastad K.M."/>
            <person name="Werren J.H."/>
            <person name="Vineis J.H."/>
            <person name="Bowen J.L."/>
            <person name="Friedrich M."/>
            <person name="Jones J."/>
            <person name="Robertson H.M."/>
            <person name="Feyereisen R."/>
            <person name="Mechler-Hickson A."/>
            <person name="Mathers N."/>
            <person name="Lee C.E."/>
            <person name="Colbourne J.K."/>
            <person name="Biales A."/>
            <person name="Johnston J.S."/>
            <person name="Wellborn G.A."/>
            <person name="Rosendale A.J."/>
            <person name="Cridge A.G."/>
            <person name="Munoz-Torres M.C."/>
            <person name="Bain P.A."/>
            <person name="Manny A.R."/>
            <person name="Major K.M."/>
            <person name="Lambert F.N."/>
            <person name="Vulpe C.D."/>
            <person name="Tuck P."/>
            <person name="Blalock B.J."/>
            <person name="Lin Y.-Y."/>
            <person name="Smith M.E."/>
            <person name="Ochoa-Acuna H."/>
            <person name="Chen M.-J.M."/>
            <person name="Childers C.P."/>
            <person name="Qu J."/>
            <person name="Dugan S."/>
            <person name="Lee S.L."/>
            <person name="Chao H."/>
            <person name="Dinh H."/>
            <person name="Han Y."/>
            <person name="Doddapaneni H."/>
            <person name="Worley K.C."/>
            <person name="Muzny D.M."/>
            <person name="Gibbs R.A."/>
            <person name="Richards S."/>
        </authorList>
    </citation>
    <scope>NUCLEOTIDE SEQUENCE</scope>
    <source>
        <strain evidence="9">HAZT.00-mixed</strain>
        <tissue evidence="9">Whole organism</tissue>
    </source>
</reference>
<keyword evidence="3" id="KW-0678">Repressor</keyword>
<evidence type="ECO:0000256" key="6">
    <source>
        <dbReference type="ARBA" id="ARBA00023242"/>
    </source>
</evidence>
<keyword evidence="5" id="KW-0804">Transcription</keyword>
<proteinExistence type="inferred from homology"/>
<feature type="region of interest" description="Disordered" evidence="7">
    <location>
        <begin position="250"/>
        <end position="277"/>
    </location>
</feature>
<evidence type="ECO:0000256" key="5">
    <source>
        <dbReference type="ARBA" id="ARBA00023163"/>
    </source>
</evidence>
<feature type="compositionally biased region" description="Low complexity" evidence="7">
    <location>
        <begin position="102"/>
        <end position="137"/>
    </location>
</feature>
<dbReference type="GO" id="GO:0000122">
    <property type="term" value="P:negative regulation of transcription by RNA polymerase II"/>
    <property type="evidence" value="ECO:0007669"/>
    <property type="project" value="TreeGrafter"/>
</dbReference>
<gene>
    <name evidence="9" type="ORF">HAZT_HAZT004215</name>
</gene>
<dbReference type="Proteomes" id="UP000711488">
    <property type="component" value="Unassembled WGS sequence"/>
</dbReference>
<feature type="compositionally biased region" description="Polar residues" evidence="7">
    <location>
        <begin position="188"/>
        <end position="200"/>
    </location>
</feature>
<dbReference type="Pfam" id="PF16014">
    <property type="entry name" value="SAP130_C"/>
    <property type="match status" value="1"/>
</dbReference>
<evidence type="ECO:0000256" key="1">
    <source>
        <dbReference type="ARBA" id="ARBA00004123"/>
    </source>
</evidence>
<evidence type="ECO:0000256" key="4">
    <source>
        <dbReference type="ARBA" id="ARBA00023015"/>
    </source>
</evidence>
<evidence type="ECO:0000256" key="2">
    <source>
        <dbReference type="ARBA" id="ARBA00007859"/>
    </source>
</evidence>
<evidence type="ECO:0000256" key="7">
    <source>
        <dbReference type="SAM" id="MobiDB-lite"/>
    </source>
</evidence>
<sequence length="433" mass="45258">MLLVGGGAASSGGVVTNRPGSRLADYHAGGGTSGKPFGVVGGGGSAAAAAAVLPPGTTITPTILAPSGSSSSSSANAPASTQHQHTDKSASCVVRGGGAVQGAGNRRQRGAGAAASNDLSAAQSAQGGAPAKPAASPRPTMLRKSSEFDGGNSTKACRNLTGALSSSSSGSASSPPSPKRPDSGGHSGASTGSLTLSADSSPGLLIEEVDTTEEARVPMIAAVAPPPLLDGISPRKKPRKQKLNANVENNFHGDVSSRAHNKSPPESSPEPTYRNKRKHMSLLNSYVRTHLPRINHFVRYSDVEVKKEKKSSVNHLAGQKLAMQRLEGWKVIHVGGQVSELVHVEQEVSSRLNEILQSLENKISAPYKAQSKDVDQICELIKANVQRSKIIQDQMKEAKIQMTNLFVHKNRVASILESIGGKRQPRKKDRRRD</sequence>
<feature type="compositionally biased region" description="Low complexity" evidence="7">
    <location>
        <begin position="61"/>
        <end position="80"/>
    </location>
</feature>
<comment type="subcellular location">
    <subcellularLocation>
        <location evidence="1">Nucleus</location>
    </subcellularLocation>
</comment>
<evidence type="ECO:0000259" key="8">
    <source>
        <dbReference type="Pfam" id="PF16014"/>
    </source>
</evidence>
<evidence type="ECO:0000313" key="9">
    <source>
        <dbReference type="EMBL" id="KAA0203717.1"/>
    </source>
</evidence>